<dbReference type="PANTHER" id="PTHR11799:SF30">
    <property type="entry name" value="SERUM PARAOXONASE_ARYLESTERASE 2"/>
    <property type="match status" value="1"/>
</dbReference>
<feature type="binding site" evidence="5">
    <location>
        <position position="197"/>
    </location>
    <ligand>
        <name>Ca(2+)</name>
        <dbReference type="ChEBI" id="CHEBI:29108"/>
        <label>1</label>
        <note>catalytic</note>
    </ligand>
</feature>
<protein>
    <recommendedName>
        <fullName evidence="8">SMP-30/Gluconolactonase/LRE-like region domain-containing protein</fullName>
    </recommendedName>
</protein>
<gene>
    <name evidence="6" type="ORF">AJ80_00230</name>
</gene>
<evidence type="ECO:0000256" key="3">
    <source>
        <dbReference type="ARBA" id="ARBA00023157"/>
    </source>
</evidence>
<dbReference type="Gene3D" id="2.120.10.30">
    <property type="entry name" value="TolB, C-terminal domain"/>
    <property type="match status" value="1"/>
</dbReference>
<evidence type="ECO:0000256" key="4">
    <source>
        <dbReference type="ARBA" id="ARBA00023180"/>
    </source>
</evidence>
<keyword evidence="7" id="KW-1185">Reference proteome</keyword>
<keyword evidence="5" id="KW-0479">Metal-binding</keyword>
<accession>A0A2B7Z215</accession>
<dbReference type="InterPro" id="IPR002640">
    <property type="entry name" value="Arylesterase"/>
</dbReference>
<comment type="cofactor">
    <cofactor evidence="5">
        <name>Ca(2+)</name>
        <dbReference type="ChEBI" id="CHEBI:29108"/>
    </cofactor>
    <text evidence="5">Binds 2 calcium ions per subunit.</text>
</comment>
<dbReference type="SUPFAM" id="SSF63829">
    <property type="entry name" value="Calcium-dependent phosphotriesterase"/>
    <property type="match status" value="1"/>
</dbReference>
<keyword evidence="2" id="KW-0378">Hydrolase</keyword>
<dbReference type="InterPro" id="IPR051288">
    <property type="entry name" value="Serum_paraoxonase/arylesterase"/>
</dbReference>
<evidence type="ECO:0000256" key="1">
    <source>
        <dbReference type="ARBA" id="ARBA00008595"/>
    </source>
</evidence>
<evidence type="ECO:0000313" key="6">
    <source>
        <dbReference type="EMBL" id="PGH27976.1"/>
    </source>
</evidence>
<keyword evidence="5" id="KW-0106">Calcium</keyword>
<proteinExistence type="inferred from homology"/>
<dbReference type="Pfam" id="PF01731">
    <property type="entry name" value="Arylesterase"/>
    <property type="match status" value="1"/>
</dbReference>
<keyword evidence="3" id="KW-1015">Disulfide bond</keyword>
<dbReference type="GO" id="GO:0004064">
    <property type="term" value="F:arylesterase activity"/>
    <property type="evidence" value="ECO:0007669"/>
    <property type="project" value="InterPro"/>
</dbReference>
<evidence type="ECO:0000313" key="7">
    <source>
        <dbReference type="Proteomes" id="UP000224634"/>
    </source>
</evidence>
<evidence type="ECO:0008006" key="8">
    <source>
        <dbReference type="Google" id="ProtNLM"/>
    </source>
</evidence>
<dbReference type="GO" id="GO:0046872">
    <property type="term" value="F:metal ion binding"/>
    <property type="evidence" value="ECO:0007669"/>
    <property type="project" value="UniProtKB-KW"/>
</dbReference>
<dbReference type="InterPro" id="IPR011042">
    <property type="entry name" value="6-blade_b-propeller_TolB-like"/>
</dbReference>
<comment type="caution">
    <text evidence="6">The sequence shown here is derived from an EMBL/GenBank/DDBJ whole genome shotgun (WGS) entry which is preliminary data.</text>
</comment>
<evidence type="ECO:0000256" key="5">
    <source>
        <dbReference type="PIRSR" id="PIRSR602640-2"/>
    </source>
</evidence>
<organism evidence="6 7">
    <name type="scientific">Polytolypa hystricis (strain UAMH7299)</name>
    <dbReference type="NCBI Taxonomy" id="1447883"/>
    <lineage>
        <taxon>Eukaryota</taxon>
        <taxon>Fungi</taxon>
        <taxon>Dikarya</taxon>
        <taxon>Ascomycota</taxon>
        <taxon>Pezizomycotina</taxon>
        <taxon>Eurotiomycetes</taxon>
        <taxon>Eurotiomycetidae</taxon>
        <taxon>Onygenales</taxon>
        <taxon>Onygenales incertae sedis</taxon>
        <taxon>Polytolypa</taxon>
    </lineage>
</organism>
<reference evidence="6 7" key="1">
    <citation type="submission" date="2017-10" db="EMBL/GenBank/DDBJ databases">
        <title>Comparative genomics in systemic dimorphic fungi from Ajellomycetaceae.</title>
        <authorList>
            <person name="Munoz J.F."/>
            <person name="Mcewen J.G."/>
            <person name="Clay O.K."/>
            <person name="Cuomo C.A."/>
        </authorList>
    </citation>
    <scope>NUCLEOTIDE SEQUENCE [LARGE SCALE GENOMIC DNA]</scope>
    <source>
        <strain evidence="6 7">UAMH7299</strain>
    </source>
</reference>
<comment type="similarity">
    <text evidence="1">Belongs to the paraoxonase family.</text>
</comment>
<dbReference type="OrthoDB" id="5307922at2759"/>
<feature type="binding site" evidence="5">
    <location>
        <position position="261"/>
    </location>
    <ligand>
        <name>Ca(2+)</name>
        <dbReference type="ChEBI" id="CHEBI:29108"/>
        <label>1</label>
        <note>catalytic</note>
    </ligand>
</feature>
<dbReference type="PANTHER" id="PTHR11799">
    <property type="entry name" value="PARAOXONASE"/>
    <property type="match status" value="1"/>
</dbReference>
<keyword evidence="4" id="KW-0325">Glycoprotein</keyword>
<dbReference type="AlphaFoldDB" id="A0A2B7Z215"/>
<dbReference type="EMBL" id="PDNA01000002">
    <property type="protein sequence ID" value="PGH27976.1"/>
    <property type="molecule type" value="Genomic_DNA"/>
</dbReference>
<dbReference type="Proteomes" id="UP000224634">
    <property type="component" value="Unassembled WGS sequence"/>
</dbReference>
<evidence type="ECO:0000256" key="2">
    <source>
        <dbReference type="ARBA" id="ARBA00022801"/>
    </source>
</evidence>
<name>A0A2B7Z215_POLH7</name>
<feature type="binding site" evidence="5">
    <location>
        <position position="78"/>
    </location>
    <ligand>
        <name>Ca(2+)</name>
        <dbReference type="ChEBI" id="CHEBI:29108"/>
        <label>1</label>
        <note>catalytic</note>
    </ligand>
</feature>
<sequence>MLVSLDFEPEFAVKRKGIVPAEKPSLLPSFSAGITQMSRIFRTISELFVSSKLPDSWTPFQNGEVEVAFNDRITFAEDVVLDHEYGVAIISCDPGRPNWNTVIGPLRDPNSNGKLFLYDYASSGKLDQLTLVGFNGNFHPLRVNFFRDGPGGLTRLFVVDHGAFGRGIMIFDVDYAKLEAHYVGWIYDGRETIVSPNAICPVSYTQFYVTNDHYYIKRRHPFLSFYETMFSRPWGWVTFVDFTVRKDTKCRVVATNIPFANGIVMPPTGTEVLMASTSADAVLVYQRDPGTNELSEKFETIPLPFMRPYNLRFDFSLDRDDSSVFDADGKFLRGVTVAGHPLVLEMEKMSRNPDKYAAPSWVVEIRRGSGDDPAPCSTTNPENKSGYFMRTLYQGNGKDYPSSTTGALDSKRKRLIVSGLYAKGLLSISYTDEEPSSNSK</sequence>